<keyword evidence="2" id="KW-0378">Hydrolase</keyword>
<dbReference type="Pfam" id="PF17676">
    <property type="entry name" value="Peptidase_S66C"/>
    <property type="match status" value="1"/>
</dbReference>
<accession>A0A0F5LMJ9</accession>
<dbReference type="OrthoDB" id="9807329at2"/>
<evidence type="ECO:0000313" key="6">
    <source>
        <dbReference type="EMBL" id="SHF50617.1"/>
    </source>
</evidence>
<gene>
    <name evidence="6" type="ORF">SAMN02745223_02848</name>
    <name evidence="5" type="ORF">VW29_15220</name>
</gene>
<dbReference type="SUPFAM" id="SSF52317">
    <property type="entry name" value="Class I glutamine amidotransferase-like"/>
    <property type="match status" value="1"/>
</dbReference>
<dbReference type="EMBL" id="FQVC01000008">
    <property type="protein sequence ID" value="SHF50617.1"/>
    <property type="molecule type" value="Genomic_DNA"/>
</dbReference>
<reference evidence="5 7" key="1">
    <citation type="submission" date="2015-03" db="EMBL/GenBank/DDBJ databases">
        <authorList>
            <person name="Hassan Y.I."/>
            <person name="Lepp D."/>
            <person name="Zhou T."/>
        </authorList>
    </citation>
    <scope>NUCLEOTIDE SEQUENCE [LARGE SCALE GENOMIC DNA]</scope>
    <source>
        <strain evidence="5 7">DSM 17137</strain>
    </source>
</reference>
<evidence type="ECO:0000256" key="1">
    <source>
        <dbReference type="ARBA" id="ARBA00010233"/>
    </source>
</evidence>
<dbReference type="InterPro" id="IPR040449">
    <property type="entry name" value="Peptidase_S66_N"/>
</dbReference>
<dbReference type="InterPro" id="IPR040921">
    <property type="entry name" value="Peptidase_S66C"/>
</dbReference>
<evidence type="ECO:0000256" key="2">
    <source>
        <dbReference type="ARBA" id="ARBA00022801"/>
    </source>
</evidence>
<dbReference type="EMBL" id="LAJF01000091">
    <property type="protein sequence ID" value="KKB82897.1"/>
    <property type="molecule type" value="Genomic_DNA"/>
</dbReference>
<evidence type="ECO:0000259" key="4">
    <source>
        <dbReference type="Pfam" id="PF17676"/>
    </source>
</evidence>
<dbReference type="GO" id="GO:0004180">
    <property type="term" value="F:carboxypeptidase activity"/>
    <property type="evidence" value="ECO:0007669"/>
    <property type="project" value="UniProtKB-KW"/>
</dbReference>
<dbReference type="InterPro" id="IPR027478">
    <property type="entry name" value="LdcA_N"/>
</dbReference>
<dbReference type="PATRIC" id="fig|1121477.3.peg.4216"/>
<name>A0A0F5LMJ9_9HYPH</name>
<dbReference type="PANTHER" id="PTHR30237:SF4">
    <property type="entry name" value="LD-CARBOXYPEPTIDASE C-TERMINAL DOMAIN-CONTAINING PROTEIN"/>
    <property type="match status" value="1"/>
</dbReference>
<dbReference type="PIRSF" id="PIRSF028757">
    <property type="entry name" value="LD-carboxypeptidase"/>
    <property type="match status" value="1"/>
</dbReference>
<sequence length="352" mass="37489">MTAARTALIKPKRLQPGDRIAAVSPSWGGPGTVPERYGAGKRQLEAALGVEVVEMAHTLAPADWVAGNPKARAEDLMAAFADPSIAGIVASIGGEDSIRLLPYLDREVIRANPKVFLGFSDTTSLHMACYTAGLASFYGPSIMAGFAENGGMHDYTLAALRKALIEVAPIGEIPINHEGWTSERTDWSAPAVQAQRRVLRPAETPRVLQGEGVVRGHLLGGCAEVLEMVKDTAWWPNAADWRGAILFLETSEDAPPAHFIRYWLRNYAAKGILGGLAGILLARPDPQGDEGYRARIEAAVVDVLAEAALTELPVLSGLDFGHTQPMLTLPFGAIAEIDCASATLRVLEAGVV</sequence>
<dbReference type="Proteomes" id="UP000033608">
    <property type="component" value="Unassembled WGS sequence"/>
</dbReference>
<dbReference type="RefSeq" id="WP_046136110.1">
    <property type="nucleotide sequence ID" value="NZ_FQVC01000008.1"/>
</dbReference>
<organism evidence="5 7">
    <name type="scientific">Devosia limi DSM 17137</name>
    <dbReference type="NCBI Taxonomy" id="1121477"/>
    <lineage>
        <taxon>Bacteria</taxon>
        <taxon>Pseudomonadati</taxon>
        <taxon>Pseudomonadota</taxon>
        <taxon>Alphaproteobacteria</taxon>
        <taxon>Hyphomicrobiales</taxon>
        <taxon>Devosiaceae</taxon>
        <taxon>Devosia</taxon>
    </lineage>
</organism>
<dbReference type="InterPro" id="IPR027461">
    <property type="entry name" value="Carboxypeptidase_A_C_sf"/>
</dbReference>
<keyword evidence="7" id="KW-1185">Reference proteome</keyword>
<feature type="domain" description="LD-carboxypeptidase C-terminal" evidence="4">
    <location>
        <begin position="215"/>
        <end position="337"/>
    </location>
</feature>
<evidence type="ECO:0000313" key="8">
    <source>
        <dbReference type="Proteomes" id="UP000184533"/>
    </source>
</evidence>
<dbReference type="Proteomes" id="UP000184533">
    <property type="component" value="Unassembled WGS sequence"/>
</dbReference>
<dbReference type="Gene3D" id="3.50.30.60">
    <property type="entry name" value="LD-carboxypeptidase A C-terminal domain-like"/>
    <property type="match status" value="1"/>
</dbReference>
<dbReference type="CDD" id="cd07062">
    <property type="entry name" value="Peptidase_S66_mccF_like"/>
    <property type="match status" value="1"/>
</dbReference>
<dbReference type="AlphaFoldDB" id="A0A0F5LMJ9"/>
<dbReference type="PANTHER" id="PTHR30237">
    <property type="entry name" value="MURAMOYLTETRAPEPTIDE CARBOXYPEPTIDASE"/>
    <property type="match status" value="1"/>
</dbReference>
<evidence type="ECO:0000313" key="5">
    <source>
        <dbReference type="EMBL" id="KKB82897.1"/>
    </source>
</evidence>
<evidence type="ECO:0000259" key="3">
    <source>
        <dbReference type="Pfam" id="PF02016"/>
    </source>
</evidence>
<feature type="domain" description="LD-carboxypeptidase N-terminal" evidence="3">
    <location>
        <begin position="20"/>
        <end position="139"/>
    </location>
</feature>
<dbReference type="Pfam" id="PF02016">
    <property type="entry name" value="Peptidase_S66"/>
    <property type="match status" value="1"/>
</dbReference>
<comment type="similarity">
    <text evidence="1">Belongs to the peptidase S66 family.</text>
</comment>
<protein>
    <submittedName>
        <fullName evidence="6">Muramoyltetrapeptide carboxypeptidase LdcA (Peptidoglycan recycling)</fullName>
    </submittedName>
    <submittedName>
        <fullName evidence="5">Peptidase S66</fullName>
    </submittedName>
</protein>
<proteinExistence type="inferred from homology"/>
<dbReference type="InterPro" id="IPR003507">
    <property type="entry name" value="S66_fam"/>
</dbReference>
<reference evidence="6 8" key="2">
    <citation type="submission" date="2016-11" db="EMBL/GenBank/DDBJ databases">
        <authorList>
            <person name="Jaros S."/>
            <person name="Januszkiewicz K."/>
            <person name="Wedrychowicz H."/>
        </authorList>
    </citation>
    <scope>NUCLEOTIDE SEQUENCE [LARGE SCALE GENOMIC DNA]</scope>
    <source>
        <strain evidence="6 8">DSM 17137</strain>
    </source>
</reference>
<dbReference type="STRING" id="1121477.SAMN02745223_02848"/>
<keyword evidence="6" id="KW-0121">Carboxypeptidase</keyword>
<dbReference type="Gene3D" id="3.40.50.10740">
    <property type="entry name" value="Class I glutamine amidotransferase-like"/>
    <property type="match status" value="1"/>
</dbReference>
<evidence type="ECO:0000313" key="7">
    <source>
        <dbReference type="Proteomes" id="UP000033608"/>
    </source>
</evidence>
<keyword evidence="6" id="KW-0645">Protease</keyword>
<dbReference type="InterPro" id="IPR029062">
    <property type="entry name" value="Class_I_gatase-like"/>
</dbReference>
<dbReference type="SUPFAM" id="SSF141986">
    <property type="entry name" value="LD-carboxypeptidase A C-terminal domain-like"/>
    <property type="match status" value="1"/>
</dbReference>